<dbReference type="InterPro" id="IPR006653">
    <property type="entry name" value="Trp_synth_b_CS"/>
</dbReference>
<evidence type="ECO:0000256" key="3">
    <source>
        <dbReference type="ARBA" id="ARBA00009982"/>
    </source>
</evidence>
<evidence type="ECO:0000313" key="13">
    <source>
        <dbReference type="EMBL" id="MBM7633521.1"/>
    </source>
</evidence>
<evidence type="ECO:0000256" key="9">
    <source>
        <dbReference type="ARBA" id="ARBA00023239"/>
    </source>
</evidence>
<evidence type="ECO:0000256" key="4">
    <source>
        <dbReference type="ARBA" id="ARBA00011270"/>
    </source>
</evidence>
<proteinExistence type="inferred from homology"/>
<evidence type="ECO:0000256" key="6">
    <source>
        <dbReference type="ARBA" id="ARBA00022822"/>
    </source>
</evidence>
<feature type="domain" description="Tryptophan synthase beta chain-like PALP" evidence="12">
    <location>
        <begin position="56"/>
        <end position="377"/>
    </location>
</feature>
<comment type="catalytic activity">
    <reaction evidence="10 11">
        <text>(1S,2R)-1-C-(indol-3-yl)glycerol 3-phosphate + L-serine = D-glyceraldehyde 3-phosphate + L-tryptophan + H2O</text>
        <dbReference type="Rhea" id="RHEA:10532"/>
        <dbReference type="ChEBI" id="CHEBI:15377"/>
        <dbReference type="ChEBI" id="CHEBI:33384"/>
        <dbReference type="ChEBI" id="CHEBI:57912"/>
        <dbReference type="ChEBI" id="CHEBI:58866"/>
        <dbReference type="ChEBI" id="CHEBI:59776"/>
        <dbReference type="EC" id="4.2.1.20"/>
    </reaction>
</comment>
<dbReference type="InterPro" id="IPR023026">
    <property type="entry name" value="Trp_synth_beta/beta-like"/>
</dbReference>
<dbReference type="PIRSF" id="PIRSF001413">
    <property type="entry name" value="Trp_syn_beta"/>
    <property type="match status" value="1"/>
</dbReference>
<protein>
    <recommendedName>
        <fullName evidence="11">Tryptophan synthase beta chain</fullName>
        <ecNumber evidence="11">4.2.1.20</ecNumber>
    </recommendedName>
</protein>
<evidence type="ECO:0000256" key="5">
    <source>
        <dbReference type="ARBA" id="ARBA00022605"/>
    </source>
</evidence>
<evidence type="ECO:0000256" key="8">
    <source>
        <dbReference type="ARBA" id="ARBA00023141"/>
    </source>
</evidence>
<keyword evidence="14" id="KW-1185">Reference proteome</keyword>
<evidence type="ECO:0000259" key="12">
    <source>
        <dbReference type="Pfam" id="PF00291"/>
    </source>
</evidence>
<dbReference type="HAMAP" id="MF_00133">
    <property type="entry name" value="Trp_synth_beta"/>
    <property type="match status" value="1"/>
</dbReference>
<accession>A0ABS2PDW6</accession>
<dbReference type="PANTHER" id="PTHR48077">
    <property type="entry name" value="TRYPTOPHAN SYNTHASE-RELATED"/>
    <property type="match status" value="1"/>
</dbReference>
<evidence type="ECO:0000256" key="10">
    <source>
        <dbReference type="ARBA" id="ARBA00049047"/>
    </source>
</evidence>
<gene>
    <name evidence="11" type="primary">trpB</name>
    <name evidence="13" type="ORF">JOD17_002615</name>
</gene>
<comment type="similarity">
    <text evidence="3 11">Belongs to the TrpB family.</text>
</comment>
<evidence type="ECO:0000256" key="1">
    <source>
        <dbReference type="ARBA" id="ARBA00001933"/>
    </source>
</evidence>
<keyword evidence="8 11" id="KW-0057">Aromatic amino acid biosynthesis</keyword>
<dbReference type="SUPFAM" id="SSF53686">
    <property type="entry name" value="Tryptophan synthase beta subunit-like PLP-dependent enzymes"/>
    <property type="match status" value="1"/>
</dbReference>
<dbReference type="EC" id="4.2.1.20" evidence="11"/>
<dbReference type="Proteomes" id="UP000741863">
    <property type="component" value="Unassembled WGS sequence"/>
</dbReference>
<evidence type="ECO:0000313" key="14">
    <source>
        <dbReference type="Proteomes" id="UP000741863"/>
    </source>
</evidence>
<reference evidence="13 14" key="1">
    <citation type="submission" date="2021-01" db="EMBL/GenBank/DDBJ databases">
        <title>Genomic Encyclopedia of Type Strains, Phase IV (KMG-IV): sequencing the most valuable type-strain genomes for metagenomic binning, comparative biology and taxonomic classification.</title>
        <authorList>
            <person name="Goeker M."/>
        </authorList>
    </citation>
    <scope>NUCLEOTIDE SEQUENCE [LARGE SCALE GENOMIC DNA]</scope>
    <source>
        <strain evidence="13 14">DSM 25540</strain>
    </source>
</reference>
<dbReference type="EMBL" id="JAFBEC010000007">
    <property type="protein sequence ID" value="MBM7633521.1"/>
    <property type="molecule type" value="Genomic_DNA"/>
</dbReference>
<comment type="function">
    <text evidence="11">The beta subunit is responsible for the synthesis of L-tryptophan from indole and L-serine.</text>
</comment>
<dbReference type="InterPro" id="IPR006654">
    <property type="entry name" value="Trp_synth_beta"/>
</dbReference>
<dbReference type="PROSITE" id="PS00168">
    <property type="entry name" value="TRP_SYNTHASE_BETA"/>
    <property type="match status" value="1"/>
</dbReference>
<dbReference type="RefSeq" id="WP_204698214.1">
    <property type="nucleotide sequence ID" value="NZ_JAFBEC010000007.1"/>
</dbReference>
<organism evidence="13 14">
    <name type="scientific">Geomicrobium sediminis</name>
    <dbReference type="NCBI Taxonomy" id="1347788"/>
    <lineage>
        <taxon>Bacteria</taxon>
        <taxon>Bacillati</taxon>
        <taxon>Bacillota</taxon>
        <taxon>Bacilli</taxon>
        <taxon>Bacillales</taxon>
        <taxon>Geomicrobium</taxon>
    </lineage>
</organism>
<dbReference type="GO" id="GO:0004834">
    <property type="term" value="F:tryptophan synthase activity"/>
    <property type="evidence" value="ECO:0007669"/>
    <property type="project" value="UniProtKB-EC"/>
</dbReference>
<dbReference type="CDD" id="cd06446">
    <property type="entry name" value="Trp-synth_B"/>
    <property type="match status" value="1"/>
</dbReference>
<dbReference type="Pfam" id="PF00291">
    <property type="entry name" value="PALP"/>
    <property type="match status" value="1"/>
</dbReference>
<evidence type="ECO:0000256" key="7">
    <source>
        <dbReference type="ARBA" id="ARBA00022898"/>
    </source>
</evidence>
<dbReference type="PANTHER" id="PTHR48077:SF3">
    <property type="entry name" value="TRYPTOPHAN SYNTHASE"/>
    <property type="match status" value="1"/>
</dbReference>
<keyword evidence="7 11" id="KW-0663">Pyridoxal phosphate</keyword>
<sequence length="398" mass="42966">MQQSYPDHKGRYGPFGGKYVPETVMAALEELEAGLKEALVDDAFLAEYEEVLKEYAGRETPLTYAKRLSETVGGAKIYLKREDLLHTGAHKINNAIGQALLAKRMGKTKIVAETGAGQHGVATATVAAKYGLECKIFMGEKDMERQKLNVFRMELLGAEVVPATSGSKTLKDATNEAIRYWVSHVDDTMYLIGSVVGPHPYPYMVREFQRVIGDEAKRQMEQLPDAVVACVGGGSNAIGMFTSFLDEPTVQLYGAEAGGKGIETPEHAATLSKGDRGVIHGSLTYLIQDEHGQIIEPYSISAGLDYPGIGPEHAYLKDEERVHYEAITDAEAIDALVKLTQTEGILPAIESAHAVALALKTASTMTSDQSVLICLSGRGDKDVDTIRGVLSDDKGGES</sequence>
<comment type="caution">
    <text evidence="13">The sequence shown here is derived from an EMBL/GenBank/DDBJ whole genome shotgun (WGS) entry which is preliminary data.</text>
</comment>
<comment type="cofactor">
    <cofactor evidence="1 11">
        <name>pyridoxal 5'-phosphate</name>
        <dbReference type="ChEBI" id="CHEBI:597326"/>
    </cofactor>
</comment>
<dbReference type="Gene3D" id="3.40.50.1100">
    <property type="match status" value="2"/>
</dbReference>
<keyword evidence="6 11" id="KW-0822">Tryptophan biosynthesis</keyword>
<comment type="subunit">
    <text evidence="4 11">Tetramer of two alpha and two beta chains.</text>
</comment>
<keyword evidence="9 11" id="KW-0456">Lyase</keyword>
<evidence type="ECO:0000256" key="11">
    <source>
        <dbReference type="HAMAP-Rule" id="MF_00133"/>
    </source>
</evidence>
<name>A0ABS2PDW6_9BACL</name>
<keyword evidence="5 11" id="KW-0028">Amino-acid biosynthesis</keyword>
<dbReference type="InterPro" id="IPR036052">
    <property type="entry name" value="TrpB-like_PALP_sf"/>
</dbReference>
<evidence type="ECO:0000256" key="2">
    <source>
        <dbReference type="ARBA" id="ARBA00004733"/>
    </source>
</evidence>
<dbReference type="NCBIfam" id="TIGR00263">
    <property type="entry name" value="trpB"/>
    <property type="match status" value="1"/>
</dbReference>
<dbReference type="InterPro" id="IPR001926">
    <property type="entry name" value="TrpB-like_PALP"/>
</dbReference>
<feature type="modified residue" description="N6-(pyridoxal phosphate)lysine" evidence="11">
    <location>
        <position position="91"/>
    </location>
</feature>
<comment type="pathway">
    <text evidence="2 11">Amino-acid biosynthesis; L-tryptophan biosynthesis; L-tryptophan from chorismate: step 5/5.</text>
</comment>